<gene>
    <name evidence="6" type="ORF">H8E19_05895</name>
</gene>
<name>A0A8J6T7A3_9DELT</name>
<evidence type="ECO:0000313" key="6">
    <source>
        <dbReference type="EMBL" id="MBC8176919.1"/>
    </source>
</evidence>
<feature type="transmembrane region" description="Helical" evidence="5">
    <location>
        <begin position="46"/>
        <end position="66"/>
    </location>
</feature>
<dbReference type="EMBL" id="JACNJD010000174">
    <property type="protein sequence ID" value="MBC8176919.1"/>
    <property type="molecule type" value="Genomic_DNA"/>
</dbReference>
<keyword evidence="4 5" id="KW-0472">Membrane</keyword>
<evidence type="ECO:0000256" key="2">
    <source>
        <dbReference type="ARBA" id="ARBA00022692"/>
    </source>
</evidence>
<sequence length="237" mass="27229">MSRLRLILERQWLHGLLLVALLAVLGSARCLKGIDTGMLWGISSPEWFLLAVAIAIAHQVYVWFCWRTQLHGYWLTRVFGNQGFPVYAMGFSILGISRVAAVFILAISNRDTLAADLTTLRILAIIALIPAVYLFYSVKRYFSFKRALGIDHFDEAYRSMPFVRKGIFRFTRNGMYTFGFLLLWVPGLWYASIAALCVALFNHMYIWVHYYSTEFPDMKRIYGETPHPLPKTRSAAL</sequence>
<reference evidence="6 7" key="1">
    <citation type="submission" date="2020-08" db="EMBL/GenBank/DDBJ databases">
        <title>Bridging the membrane lipid divide: bacteria of the FCB group superphylum have the potential to synthesize archaeal ether lipids.</title>
        <authorList>
            <person name="Villanueva L."/>
            <person name="Von Meijenfeldt F.A.B."/>
            <person name="Westbye A.B."/>
            <person name="Yadav S."/>
            <person name="Hopmans E.C."/>
            <person name="Dutilh B.E."/>
            <person name="Sinninghe Damste J.S."/>
        </authorList>
    </citation>
    <scope>NUCLEOTIDE SEQUENCE [LARGE SCALE GENOMIC DNA]</scope>
    <source>
        <strain evidence="6">NIOZ-UU27</strain>
    </source>
</reference>
<keyword evidence="2 5" id="KW-0812">Transmembrane</keyword>
<evidence type="ECO:0000256" key="5">
    <source>
        <dbReference type="SAM" id="Phobius"/>
    </source>
</evidence>
<keyword evidence="3 5" id="KW-1133">Transmembrane helix</keyword>
<dbReference type="Pfam" id="PF04191">
    <property type="entry name" value="PEMT"/>
    <property type="match status" value="1"/>
</dbReference>
<evidence type="ECO:0000256" key="3">
    <source>
        <dbReference type="ARBA" id="ARBA00022989"/>
    </source>
</evidence>
<dbReference type="Gene3D" id="1.20.120.1630">
    <property type="match status" value="1"/>
</dbReference>
<feature type="transmembrane region" description="Helical" evidence="5">
    <location>
        <begin position="86"/>
        <end position="107"/>
    </location>
</feature>
<proteinExistence type="predicted"/>
<comment type="subcellular location">
    <subcellularLocation>
        <location evidence="1">Endomembrane system</location>
        <topology evidence="1">Multi-pass membrane protein</topology>
    </subcellularLocation>
</comment>
<feature type="transmembrane region" description="Helical" evidence="5">
    <location>
        <begin position="174"/>
        <end position="201"/>
    </location>
</feature>
<evidence type="ECO:0000256" key="1">
    <source>
        <dbReference type="ARBA" id="ARBA00004127"/>
    </source>
</evidence>
<accession>A0A8J6T7A3</accession>
<dbReference type="Proteomes" id="UP000650524">
    <property type="component" value="Unassembled WGS sequence"/>
</dbReference>
<evidence type="ECO:0000256" key="4">
    <source>
        <dbReference type="ARBA" id="ARBA00023136"/>
    </source>
</evidence>
<dbReference type="GO" id="GO:0012505">
    <property type="term" value="C:endomembrane system"/>
    <property type="evidence" value="ECO:0007669"/>
    <property type="project" value="UniProtKB-SubCell"/>
</dbReference>
<evidence type="ECO:0000313" key="7">
    <source>
        <dbReference type="Proteomes" id="UP000650524"/>
    </source>
</evidence>
<feature type="transmembrane region" description="Helical" evidence="5">
    <location>
        <begin position="119"/>
        <end position="136"/>
    </location>
</feature>
<dbReference type="AlphaFoldDB" id="A0A8J6T7A3"/>
<protein>
    <submittedName>
        <fullName evidence="6">Uncharacterized protein</fullName>
    </submittedName>
</protein>
<dbReference type="InterPro" id="IPR007318">
    <property type="entry name" value="Phopholipid_MeTrfase"/>
</dbReference>
<comment type="caution">
    <text evidence="6">The sequence shown here is derived from an EMBL/GenBank/DDBJ whole genome shotgun (WGS) entry which is preliminary data.</text>
</comment>
<organism evidence="6 7">
    <name type="scientific">Candidatus Desulfacyla euxinica</name>
    <dbReference type="NCBI Taxonomy" id="2841693"/>
    <lineage>
        <taxon>Bacteria</taxon>
        <taxon>Deltaproteobacteria</taxon>
        <taxon>Candidatus Desulfacyla</taxon>
    </lineage>
</organism>